<dbReference type="Gene3D" id="3.40.30.10">
    <property type="entry name" value="Glutaredoxin"/>
    <property type="match status" value="1"/>
</dbReference>
<name>X6N9Q2_RETFI</name>
<evidence type="ECO:0000313" key="4">
    <source>
        <dbReference type="Proteomes" id="UP000023152"/>
    </source>
</evidence>
<dbReference type="InterPro" id="IPR013766">
    <property type="entry name" value="Thioredoxin_domain"/>
</dbReference>
<dbReference type="InterPro" id="IPR036249">
    <property type="entry name" value="Thioredoxin-like_sf"/>
</dbReference>
<proteinExistence type="predicted"/>
<dbReference type="Pfam" id="PF00085">
    <property type="entry name" value="Thioredoxin"/>
    <property type="match status" value="1"/>
</dbReference>
<keyword evidence="1" id="KW-0175">Coiled coil</keyword>
<dbReference type="OrthoDB" id="10257948at2759"/>
<dbReference type="OMA" id="QENELMA"/>
<evidence type="ECO:0000313" key="3">
    <source>
        <dbReference type="EMBL" id="ETO22648.1"/>
    </source>
</evidence>
<comment type="caution">
    <text evidence="3">The sequence shown here is derived from an EMBL/GenBank/DDBJ whole genome shotgun (WGS) entry which is preliminary data.</text>
</comment>
<evidence type="ECO:0000256" key="1">
    <source>
        <dbReference type="SAM" id="Coils"/>
    </source>
</evidence>
<sequence>MQTDNKQLSQVHKYQLQKAANEICAKVLEIQVTLLLFQDKHNNEKALDDEIERLQNVTPEEMAELRKKRLDDLKQKSEQREKWLSNHHGTVQTLADEKQFFEVMKSTQHVICMFFKTTSKWCQELKQHLSLLAEKHIECKFVEMDGEKAPFLVERLSVTMIPALVLARNNKVVKLLLGLDWVAPDGKLDTLKLEEKLFEYGFFEETVLGLEKQLKEVKQEIARERESDSDLDL</sequence>
<feature type="coiled-coil region" evidence="1">
    <location>
        <begin position="200"/>
        <end position="227"/>
    </location>
</feature>
<evidence type="ECO:0000259" key="2">
    <source>
        <dbReference type="Pfam" id="PF00085"/>
    </source>
</evidence>
<dbReference type="PANTHER" id="PTHR21148">
    <property type="entry name" value="THIOREDOXIN DOMAIN-CONTAINING PROTEIN 9"/>
    <property type="match status" value="1"/>
</dbReference>
<dbReference type="AlphaFoldDB" id="X6N9Q2"/>
<reference evidence="3 4" key="1">
    <citation type="journal article" date="2013" name="Curr. Biol.">
        <title>The Genome of the Foraminiferan Reticulomyxa filosa.</title>
        <authorList>
            <person name="Glockner G."/>
            <person name="Hulsmann N."/>
            <person name="Schleicher M."/>
            <person name="Noegel A.A."/>
            <person name="Eichinger L."/>
            <person name="Gallinger C."/>
            <person name="Pawlowski J."/>
            <person name="Sierra R."/>
            <person name="Euteneuer U."/>
            <person name="Pillet L."/>
            <person name="Moustafa A."/>
            <person name="Platzer M."/>
            <person name="Groth M."/>
            <person name="Szafranski K."/>
            <person name="Schliwa M."/>
        </authorList>
    </citation>
    <scope>NUCLEOTIDE SEQUENCE [LARGE SCALE GENOMIC DNA]</scope>
</reference>
<accession>X6N9Q2</accession>
<feature type="domain" description="Thioredoxin" evidence="2">
    <location>
        <begin position="95"/>
        <end position="174"/>
    </location>
</feature>
<dbReference type="Proteomes" id="UP000023152">
    <property type="component" value="Unassembled WGS sequence"/>
</dbReference>
<keyword evidence="4" id="KW-1185">Reference proteome</keyword>
<organism evidence="3 4">
    <name type="scientific">Reticulomyxa filosa</name>
    <dbReference type="NCBI Taxonomy" id="46433"/>
    <lineage>
        <taxon>Eukaryota</taxon>
        <taxon>Sar</taxon>
        <taxon>Rhizaria</taxon>
        <taxon>Retaria</taxon>
        <taxon>Foraminifera</taxon>
        <taxon>Monothalamids</taxon>
        <taxon>Reticulomyxidae</taxon>
        <taxon>Reticulomyxa</taxon>
    </lineage>
</organism>
<dbReference type="SUPFAM" id="SSF52833">
    <property type="entry name" value="Thioredoxin-like"/>
    <property type="match status" value="1"/>
</dbReference>
<dbReference type="EMBL" id="ASPP01010578">
    <property type="protein sequence ID" value="ETO22648.1"/>
    <property type="molecule type" value="Genomic_DNA"/>
</dbReference>
<protein>
    <recommendedName>
        <fullName evidence="2">Thioredoxin domain-containing protein</fullName>
    </recommendedName>
</protein>
<gene>
    <name evidence="3" type="ORF">RFI_14545</name>
</gene>